<name>A0A6J7WG06_9CAUD</name>
<gene>
    <name evidence="1" type="ORF">UFOVP189_32</name>
</gene>
<proteinExistence type="predicted"/>
<sequence length="58" mass="6877">MTPTTKLRFVERKVSVPYKHYADAVEIKIVHILQQWWISPHQPHAGAWRDVPIEKESK</sequence>
<organism evidence="1">
    <name type="scientific">uncultured Caudovirales phage</name>
    <dbReference type="NCBI Taxonomy" id="2100421"/>
    <lineage>
        <taxon>Viruses</taxon>
        <taxon>Duplodnaviria</taxon>
        <taxon>Heunggongvirae</taxon>
        <taxon>Uroviricota</taxon>
        <taxon>Caudoviricetes</taxon>
        <taxon>Peduoviridae</taxon>
        <taxon>Maltschvirus</taxon>
        <taxon>Maltschvirus maltsch</taxon>
    </lineage>
</organism>
<evidence type="ECO:0000313" key="1">
    <source>
        <dbReference type="EMBL" id="CAB5212634.1"/>
    </source>
</evidence>
<dbReference type="EMBL" id="LR798234">
    <property type="protein sequence ID" value="CAB5212634.1"/>
    <property type="molecule type" value="Genomic_DNA"/>
</dbReference>
<protein>
    <submittedName>
        <fullName evidence="1">Uncharacterized protein</fullName>
    </submittedName>
</protein>
<reference evidence="1" key="1">
    <citation type="submission" date="2020-05" db="EMBL/GenBank/DDBJ databases">
        <authorList>
            <person name="Chiriac C."/>
            <person name="Salcher M."/>
            <person name="Ghai R."/>
            <person name="Kavagutti S V."/>
        </authorList>
    </citation>
    <scope>NUCLEOTIDE SEQUENCE</scope>
</reference>
<accession>A0A6J7WG06</accession>